<dbReference type="EC" id="3.1.3.48" evidence="2"/>
<evidence type="ECO:0000256" key="3">
    <source>
        <dbReference type="ARBA" id="ARBA00022801"/>
    </source>
</evidence>
<feature type="domain" description="Phosphotyrosine protein phosphatase I" evidence="6">
    <location>
        <begin position="4"/>
        <end position="152"/>
    </location>
</feature>
<comment type="caution">
    <text evidence="7">The sequence shown here is derived from an EMBL/GenBank/DDBJ whole genome shotgun (WGS) entry which is preliminary data.</text>
</comment>
<dbReference type="CDD" id="cd16343">
    <property type="entry name" value="LMWPTP"/>
    <property type="match status" value="1"/>
</dbReference>
<keyword evidence="4" id="KW-0904">Protein phosphatase</keyword>
<dbReference type="EMBL" id="JACIEE010000004">
    <property type="protein sequence ID" value="MBB3976918.1"/>
    <property type="molecule type" value="Genomic_DNA"/>
</dbReference>
<evidence type="ECO:0000256" key="2">
    <source>
        <dbReference type="ARBA" id="ARBA00013064"/>
    </source>
</evidence>
<gene>
    <name evidence="7" type="ORF">GGQ64_002118</name>
</gene>
<dbReference type="SMART" id="SM00226">
    <property type="entry name" value="LMWPc"/>
    <property type="match status" value="1"/>
</dbReference>
<evidence type="ECO:0000259" key="6">
    <source>
        <dbReference type="SMART" id="SM00226"/>
    </source>
</evidence>
<proteinExistence type="inferred from homology"/>
<evidence type="ECO:0000256" key="5">
    <source>
        <dbReference type="PIRSR" id="PIRSR617867-1"/>
    </source>
</evidence>
<feature type="active site" description="Proton donor" evidence="5">
    <location>
        <position position="126"/>
    </location>
</feature>
<sequence length="168" mass="17984">MPQISILFVCLGNICRSPLAEGILRHLAEKAGRADEFLIDSAGTGAWHIGDPPDSRAIAVAADHDIDISGLRARKVAPADFDRFDLILALDHDNLLSLRESAPSGATARIALFSEHAFATAQDVPDPYFGGRAEFDAVYRMLYRGCASIAGSPKEEPPSYNGNTSSVT</sequence>
<organism evidence="7 8">
    <name type="scientific">Mycoplana azooxidifex</name>
    <dbReference type="NCBI Taxonomy" id="1636188"/>
    <lineage>
        <taxon>Bacteria</taxon>
        <taxon>Pseudomonadati</taxon>
        <taxon>Pseudomonadota</taxon>
        <taxon>Alphaproteobacteria</taxon>
        <taxon>Hyphomicrobiales</taxon>
        <taxon>Rhizobiaceae</taxon>
        <taxon>Mycoplana</taxon>
    </lineage>
</organism>
<dbReference type="GO" id="GO:0004725">
    <property type="term" value="F:protein tyrosine phosphatase activity"/>
    <property type="evidence" value="ECO:0007669"/>
    <property type="project" value="UniProtKB-EC"/>
</dbReference>
<dbReference type="Gene3D" id="3.40.50.2300">
    <property type="match status" value="1"/>
</dbReference>
<dbReference type="InterPro" id="IPR050438">
    <property type="entry name" value="LMW_PTPase"/>
</dbReference>
<dbReference type="PANTHER" id="PTHR11717">
    <property type="entry name" value="LOW MOLECULAR WEIGHT PROTEIN TYROSINE PHOSPHATASE"/>
    <property type="match status" value="1"/>
</dbReference>
<keyword evidence="8" id="KW-1185">Reference proteome</keyword>
<keyword evidence="3 7" id="KW-0378">Hydrolase</keyword>
<feature type="active site" evidence="5">
    <location>
        <position position="16"/>
    </location>
</feature>
<dbReference type="Pfam" id="PF01451">
    <property type="entry name" value="LMWPc"/>
    <property type="match status" value="1"/>
</dbReference>
<protein>
    <recommendedName>
        <fullName evidence="2">protein-tyrosine-phosphatase</fullName>
        <ecNumber evidence="2">3.1.3.48</ecNumber>
    </recommendedName>
</protein>
<evidence type="ECO:0000256" key="1">
    <source>
        <dbReference type="ARBA" id="ARBA00011063"/>
    </source>
</evidence>
<dbReference type="SUPFAM" id="SSF52788">
    <property type="entry name" value="Phosphotyrosine protein phosphatases I"/>
    <property type="match status" value="1"/>
</dbReference>
<comment type="similarity">
    <text evidence="1">Belongs to the low molecular weight phosphotyrosine protein phosphatase family.</text>
</comment>
<dbReference type="InterPro" id="IPR023485">
    <property type="entry name" value="Ptyr_pPase"/>
</dbReference>
<dbReference type="InterPro" id="IPR017867">
    <property type="entry name" value="Tyr_phospatase_low_mol_wt"/>
</dbReference>
<dbReference type="PRINTS" id="PR00719">
    <property type="entry name" value="LMWPTPASE"/>
</dbReference>
<dbReference type="AlphaFoldDB" id="A0A7W6DBW1"/>
<name>A0A7W6DBW1_9HYPH</name>
<evidence type="ECO:0000313" key="8">
    <source>
        <dbReference type="Proteomes" id="UP000574761"/>
    </source>
</evidence>
<dbReference type="PANTHER" id="PTHR11717:SF7">
    <property type="entry name" value="LOW MOLECULAR WEIGHT PHOSPHOTYROSINE PROTEIN PHOSPHATASE"/>
    <property type="match status" value="1"/>
</dbReference>
<feature type="active site" description="Nucleophile" evidence="5">
    <location>
        <position position="10"/>
    </location>
</feature>
<reference evidence="7 8" key="1">
    <citation type="submission" date="2020-08" db="EMBL/GenBank/DDBJ databases">
        <title>Genomic Encyclopedia of Type Strains, Phase IV (KMG-IV): sequencing the most valuable type-strain genomes for metagenomic binning, comparative biology and taxonomic classification.</title>
        <authorList>
            <person name="Goeker M."/>
        </authorList>
    </citation>
    <scope>NUCLEOTIDE SEQUENCE [LARGE SCALE GENOMIC DNA]</scope>
    <source>
        <strain evidence="7 8">DSM 100211</strain>
    </source>
</reference>
<dbReference type="InterPro" id="IPR036196">
    <property type="entry name" value="Ptyr_pPase_sf"/>
</dbReference>
<evidence type="ECO:0000313" key="7">
    <source>
        <dbReference type="EMBL" id="MBB3976918.1"/>
    </source>
</evidence>
<dbReference type="RefSeq" id="WP_183803326.1">
    <property type="nucleotide sequence ID" value="NZ_JACIEE010000004.1"/>
</dbReference>
<accession>A0A7W6DBW1</accession>
<dbReference type="Proteomes" id="UP000574761">
    <property type="component" value="Unassembled WGS sequence"/>
</dbReference>
<evidence type="ECO:0000256" key="4">
    <source>
        <dbReference type="ARBA" id="ARBA00022912"/>
    </source>
</evidence>